<gene>
    <name evidence="3" type="ORF">LSAA_13304</name>
</gene>
<proteinExistence type="predicted"/>
<keyword evidence="4" id="KW-1185">Reference proteome</keyword>
<feature type="signal peptide" evidence="2">
    <location>
        <begin position="1"/>
        <end position="24"/>
    </location>
</feature>
<name>A0A7R8HCX0_LEPSM</name>
<evidence type="ECO:0000313" key="4">
    <source>
        <dbReference type="Proteomes" id="UP000675881"/>
    </source>
</evidence>
<organism evidence="3 4">
    <name type="scientific">Lepeophtheirus salmonis</name>
    <name type="common">Salmon louse</name>
    <name type="synonym">Caligus salmonis</name>
    <dbReference type="NCBI Taxonomy" id="72036"/>
    <lineage>
        <taxon>Eukaryota</taxon>
        <taxon>Metazoa</taxon>
        <taxon>Ecdysozoa</taxon>
        <taxon>Arthropoda</taxon>
        <taxon>Crustacea</taxon>
        <taxon>Multicrustacea</taxon>
        <taxon>Hexanauplia</taxon>
        <taxon>Copepoda</taxon>
        <taxon>Siphonostomatoida</taxon>
        <taxon>Caligidae</taxon>
        <taxon>Lepeophtheirus</taxon>
    </lineage>
</organism>
<evidence type="ECO:0000256" key="1">
    <source>
        <dbReference type="SAM" id="MobiDB-lite"/>
    </source>
</evidence>
<accession>A0A7R8HCX0</accession>
<keyword evidence="2" id="KW-0732">Signal</keyword>
<feature type="compositionally biased region" description="Pro residues" evidence="1">
    <location>
        <begin position="53"/>
        <end position="64"/>
    </location>
</feature>
<sequence>MTKIKTFLLIFVLISTYLIVTIESRHYNKDCSSRCHRCYDPCREYKTTTTTEAPPPPEPQPTPRPYHKTRHRHTHAEGIRHGNFHVVCHGTHVHVDNGIHRRHRHRRTSHKSKEEYYQVVHNSDAKNDDYKVYFSDGSVQNVSKEGIDYFCAGTNL</sequence>
<reference evidence="3" key="1">
    <citation type="submission" date="2021-02" db="EMBL/GenBank/DDBJ databases">
        <authorList>
            <person name="Bekaert M."/>
        </authorList>
    </citation>
    <scope>NUCLEOTIDE SEQUENCE</scope>
    <source>
        <strain evidence="3">IoA-00</strain>
    </source>
</reference>
<dbReference type="AlphaFoldDB" id="A0A7R8HCX0"/>
<evidence type="ECO:0000313" key="3">
    <source>
        <dbReference type="EMBL" id="CAF3010214.1"/>
    </source>
</evidence>
<protein>
    <submittedName>
        <fullName evidence="3">(salmon louse) hypothetical protein</fullName>
    </submittedName>
</protein>
<evidence type="ECO:0000256" key="2">
    <source>
        <dbReference type="SAM" id="SignalP"/>
    </source>
</evidence>
<dbReference type="Proteomes" id="UP000675881">
    <property type="component" value="Chromosome 7"/>
</dbReference>
<feature type="chain" id="PRO_5043624562" evidence="2">
    <location>
        <begin position="25"/>
        <end position="156"/>
    </location>
</feature>
<dbReference type="EMBL" id="HG994586">
    <property type="protein sequence ID" value="CAF3010214.1"/>
    <property type="molecule type" value="Genomic_DNA"/>
</dbReference>
<feature type="region of interest" description="Disordered" evidence="1">
    <location>
        <begin position="47"/>
        <end position="69"/>
    </location>
</feature>